<feature type="region of interest" description="Disordered" evidence="1">
    <location>
        <begin position="1"/>
        <end position="21"/>
    </location>
</feature>
<organism evidence="2 3">
    <name type="scientific">Actinomadura barringtoniae</name>
    <dbReference type="NCBI Taxonomy" id="1427535"/>
    <lineage>
        <taxon>Bacteria</taxon>
        <taxon>Bacillati</taxon>
        <taxon>Actinomycetota</taxon>
        <taxon>Actinomycetes</taxon>
        <taxon>Streptosporangiales</taxon>
        <taxon>Thermomonosporaceae</taxon>
        <taxon>Actinomadura</taxon>
    </lineage>
</organism>
<gene>
    <name evidence="2" type="ORF">J4573_27175</name>
</gene>
<dbReference type="InterPro" id="IPR000801">
    <property type="entry name" value="Esterase-like"/>
</dbReference>
<reference evidence="2" key="1">
    <citation type="submission" date="2021-03" db="EMBL/GenBank/DDBJ databases">
        <authorList>
            <person name="Kanchanasin P."/>
            <person name="Saeng-In P."/>
            <person name="Phongsopitanun W."/>
            <person name="Yuki M."/>
            <person name="Kudo T."/>
            <person name="Ohkuma M."/>
            <person name="Tanasupawat S."/>
        </authorList>
    </citation>
    <scope>NUCLEOTIDE SEQUENCE</scope>
    <source>
        <strain evidence="2">GKU 128</strain>
    </source>
</reference>
<keyword evidence="3" id="KW-1185">Reference proteome</keyword>
<protein>
    <submittedName>
        <fullName evidence="2">Esterase family protein</fullName>
    </submittedName>
</protein>
<accession>A0A939PJ74</accession>
<dbReference type="InterPro" id="IPR050583">
    <property type="entry name" value="Mycobacterial_A85_antigen"/>
</dbReference>
<dbReference type="SUPFAM" id="SSF53474">
    <property type="entry name" value="alpha/beta-Hydrolases"/>
    <property type="match status" value="1"/>
</dbReference>
<dbReference type="Gene3D" id="3.40.50.1820">
    <property type="entry name" value="alpha/beta hydrolase"/>
    <property type="match status" value="1"/>
</dbReference>
<evidence type="ECO:0000256" key="1">
    <source>
        <dbReference type="SAM" id="MobiDB-lite"/>
    </source>
</evidence>
<dbReference type="Pfam" id="PF00756">
    <property type="entry name" value="Esterase"/>
    <property type="match status" value="1"/>
</dbReference>
<dbReference type="PANTHER" id="PTHR48098">
    <property type="entry name" value="ENTEROCHELIN ESTERASE-RELATED"/>
    <property type="match status" value="1"/>
</dbReference>
<dbReference type="Proteomes" id="UP000669179">
    <property type="component" value="Unassembled WGS sequence"/>
</dbReference>
<dbReference type="EMBL" id="JAGEOJ010000011">
    <property type="protein sequence ID" value="MBO2450809.1"/>
    <property type="molecule type" value="Genomic_DNA"/>
</dbReference>
<sequence length="343" mass="37431">MRSPAERPVPPHRPVRKAPALGRRATPTSLVGCFVLLVSYLLAFPAARPAMAAQATVVAETTVASRTIDLTIQSPAMNAQEKVRLLVPNGWSKTSSRTWPTLWLLHGGADDYTAWTRETDVASLTASSNVIVVMPEAGRCGNYSDWWNYGNGGPPAWETFHMTELRQILESRYRASTVRAIAGNSMGGLGTMEYAARFRGSFRMAAAFSGYLDTLLNHKPGDDSTGWGPSFTCPGTDWRRVWGDPDDQASIWHAHNPYDLADRLAGTKLWVAAGNGKTGPLGGLPFTDPVESAANDNARAFVGRLNALGIPVTTRYYDGQHSWPYWQRELHNAYPALRASIGA</sequence>
<dbReference type="GO" id="GO:0016747">
    <property type="term" value="F:acyltransferase activity, transferring groups other than amino-acyl groups"/>
    <property type="evidence" value="ECO:0007669"/>
    <property type="project" value="TreeGrafter"/>
</dbReference>
<comment type="caution">
    <text evidence="2">The sequence shown here is derived from an EMBL/GenBank/DDBJ whole genome shotgun (WGS) entry which is preliminary data.</text>
</comment>
<dbReference type="InterPro" id="IPR029058">
    <property type="entry name" value="AB_hydrolase_fold"/>
</dbReference>
<dbReference type="AlphaFoldDB" id="A0A939PJ74"/>
<evidence type="ECO:0000313" key="3">
    <source>
        <dbReference type="Proteomes" id="UP000669179"/>
    </source>
</evidence>
<evidence type="ECO:0000313" key="2">
    <source>
        <dbReference type="EMBL" id="MBO2450809.1"/>
    </source>
</evidence>
<dbReference type="PANTHER" id="PTHR48098:SF1">
    <property type="entry name" value="DIACYLGLYCEROL ACYLTRANSFERASE_MYCOLYLTRANSFERASE AG85A"/>
    <property type="match status" value="1"/>
</dbReference>
<name>A0A939PJ74_9ACTN</name>
<proteinExistence type="predicted"/>